<gene>
    <name evidence="2" type="ORF">BDZ85DRAFT_318092</name>
</gene>
<feature type="domain" description="Methyltransferase" evidence="1">
    <location>
        <begin position="57"/>
        <end position="161"/>
    </location>
</feature>
<name>A0A6A6GEN1_9PEZI</name>
<dbReference type="SUPFAM" id="SSF53335">
    <property type="entry name" value="S-adenosyl-L-methionine-dependent methyltransferases"/>
    <property type="match status" value="1"/>
</dbReference>
<keyword evidence="3" id="KW-1185">Reference proteome</keyword>
<evidence type="ECO:0000259" key="1">
    <source>
        <dbReference type="Pfam" id="PF13649"/>
    </source>
</evidence>
<dbReference type="InterPro" id="IPR041698">
    <property type="entry name" value="Methyltransf_25"/>
</dbReference>
<reference evidence="3" key="1">
    <citation type="journal article" date="2020" name="Stud. Mycol.">
        <title>101 Dothideomycetes genomes: A test case for predicting lifestyles and emergence of pathogens.</title>
        <authorList>
            <person name="Haridas S."/>
            <person name="Albert R."/>
            <person name="Binder M."/>
            <person name="Bloem J."/>
            <person name="LaButti K."/>
            <person name="Salamov A."/>
            <person name="Andreopoulos B."/>
            <person name="Baker S."/>
            <person name="Barry K."/>
            <person name="Bills G."/>
            <person name="Bluhm B."/>
            <person name="Cannon C."/>
            <person name="Castanera R."/>
            <person name="Culley D."/>
            <person name="Daum C."/>
            <person name="Ezra D."/>
            <person name="Gonzalez J."/>
            <person name="Henrissat B."/>
            <person name="Kuo A."/>
            <person name="Liang C."/>
            <person name="Lipzen A."/>
            <person name="Lutzoni F."/>
            <person name="Magnuson J."/>
            <person name="Mondo S."/>
            <person name="Nolan M."/>
            <person name="Ohm R."/>
            <person name="Pangilinan J."/>
            <person name="Park H.-J."/>
            <person name="Ramirez L."/>
            <person name="Alfaro M."/>
            <person name="Sun H."/>
            <person name="Tritt A."/>
            <person name="Yoshinaga Y."/>
            <person name="Zwiers L.-H."/>
            <person name="Turgeon B."/>
            <person name="Goodwin S."/>
            <person name="Spatafora J."/>
            <person name="Crous P."/>
            <person name="Grigoriev I."/>
        </authorList>
    </citation>
    <scope>NUCLEOTIDE SEQUENCE [LARGE SCALE GENOMIC DNA]</scope>
    <source>
        <strain evidence="3">CECT 20119</strain>
    </source>
</reference>
<dbReference type="InterPro" id="IPR029063">
    <property type="entry name" value="SAM-dependent_MTases_sf"/>
</dbReference>
<proteinExistence type="predicted"/>
<dbReference type="PANTHER" id="PTHR43591">
    <property type="entry name" value="METHYLTRANSFERASE"/>
    <property type="match status" value="1"/>
</dbReference>
<sequence length="304" mass="32807">MAAPKSLQDTISRDLWRSHSYSPQSISPPTRSSPMAISHALLSHTNTLLPFSTATSILDIACGPGTVFSTLFTSPIPLAPTASLLATDISPGMVAQIHARQSQPSADTATTWARVHAFEADATSLPTVPDGSQSHVLSQMGIFLIPDSALALAEVRRVMRKSPPPSSSSSPSPATSPASVFGMTTVASATWNSDVVGLIEEIYPSRRLPVMPPHWRDKRLMKSYLEGQGFKEVEVHEEEMKMGFDSPEGVVGMLWRNLPYIKGMIEGLDGGEVEGLKRKMVERVRERFPGGEMPGMALVATARV</sequence>
<accession>A0A6A6GEN1</accession>
<dbReference type="Proteomes" id="UP000799538">
    <property type="component" value="Unassembled WGS sequence"/>
</dbReference>
<dbReference type="Pfam" id="PF13649">
    <property type="entry name" value="Methyltransf_25"/>
    <property type="match status" value="1"/>
</dbReference>
<dbReference type="AlphaFoldDB" id="A0A6A6GEN1"/>
<protein>
    <recommendedName>
        <fullName evidence="1">Methyltransferase domain-containing protein</fullName>
    </recommendedName>
</protein>
<evidence type="ECO:0000313" key="2">
    <source>
        <dbReference type="EMBL" id="KAF2224118.1"/>
    </source>
</evidence>
<dbReference type="OrthoDB" id="2013972at2759"/>
<dbReference type="CDD" id="cd02440">
    <property type="entry name" value="AdoMet_MTases"/>
    <property type="match status" value="1"/>
</dbReference>
<evidence type="ECO:0000313" key="3">
    <source>
        <dbReference type="Proteomes" id="UP000799538"/>
    </source>
</evidence>
<organism evidence="2 3">
    <name type="scientific">Elsinoe ampelina</name>
    <dbReference type="NCBI Taxonomy" id="302913"/>
    <lineage>
        <taxon>Eukaryota</taxon>
        <taxon>Fungi</taxon>
        <taxon>Dikarya</taxon>
        <taxon>Ascomycota</taxon>
        <taxon>Pezizomycotina</taxon>
        <taxon>Dothideomycetes</taxon>
        <taxon>Dothideomycetidae</taxon>
        <taxon>Myriangiales</taxon>
        <taxon>Elsinoaceae</taxon>
        <taxon>Elsinoe</taxon>
    </lineage>
</organism>
<dbReference type="Gene3D" id="3.40.50.150">
    <property type="entry name" value="Vaccinia Virus protein VP39"/>
    <property type="match status" value="1"/>
</dbReference>
<dbReference type="EMBL" id="ML992505">
    <property type="protein sequence ID" value="KAF2224118.1"/>
    <property type="molecule type" value="Genomic_DNA"/>
</dbReference>